<dbReference type="KEGG" id="rrd:RradSPS_0582"/>
<keyword evidence="5" id="KW-1185">Reference proteome</keyword>
<evidence type="ECO:0000259" key="2">
    <source>
        <dbReference type="Pfam" id="PF03070"/>
    </source>
</evidence>
<dbReference type="EMBL" id="JAWXXX010000001">
    <property type="protein sequence ID" value="MDX5893279.1"/>
    <property type="molecule type" value="Genomic_DNA"/>
</dbReference>
<dbReference type="InterPro" id="IPR016084">
    <property type="entry name" value="Haem_Oase-like_multi-hlx"/>
</dbReference>
<dbReference type="Pfam" id="PF03070">
    <property type="entry name" value="TENA_THI-4"/>
    <property type="match status" value="1"/>
</dbReference>
<dbReference type="PANTHER" id="PTHR43198">
    <property type="entry name" value="BIFUNCTIONAL TH2 PROTEIN"/>
    <property type="match status" value="1"/>
</dbReference>
<dbReference type="Proteomes" id="UP000025229">
    <property type="component" value="Chromosome"/>
</dbReference>
<dbReference type="PANTHER" id="PTHR43198:SF2">
    <property type="entry name" value="SI:CH1073-67J19.1-RELATED"/>
    <property type="match status" value="1"/>
</dbReference>
<protein>
    <submittedName>
        <fullName evidence="3">Putative transcription activator</fullName>
    </submittedName>
    <submittedName>
        <fullName evidence="4">TenA family protein</fullName>
    </submittedName>
</protein>
<dbReference type="Proteomes" id="UP001281130">
    <property type="component" value="Unassembled WGS sequence"/>
</dbReference>
<dbReference type="Gene3D" id="1.20.910.10">
    <property type="entry name" value="Heme oxygenase-like"/>
    <property type="match status" value="1"/>
</dbReference>
<dbReference type="OrthoDB" id="34166at2"/>
<accession>A0A023X1H4</accession>
<proteinExistence type="predicted"/>
<comment type="pathway">
    <text evidence="1">Cofactor biosynthesis; thiamine diphosphate biosynthesis.</text>
</comment>
<dbReference type="SUPFAM" id="SSF48613">
    <property type="entry name" value="Heme oxygenase-like"/>
    <property type="match status" value="1"/>
</dbReference>
<dbReference type="InterPro" id="IPR004305">
    <property type="entry name" value="Thiaminase-2/PQQC"/>
</dbReference>
<reference evidence="3 5" key="1">
    <citation type="submission" date="2014-03" db="EMBL/GenBank/DDBJ databases">
        <title>Complete genome sequence of the Radio-Resistant Rubrobacter radiotolerans RSPS-4.</title>
        <authorList>
            <person name="Egas C.C."/>
            <person name="Barroso C.C."/>
            <person name="Froufe H.J.C."/>
            <person name="Pacheco J.J."/>
            <person name="Albuquerque L.L."/>
            <person name="da Costa M.M.S."/>
        </authorList>
    </citation>
    <scope>NUCLEOTIDE SEQUENCE [LARGE SCALE GENOMIC DNA]</scope>
    <source>
        <strain evidence="3 5">RSPS-4</strain>
    </source>
</reference>
<evidence type="ECO:0000313" key="3">
    <source>
        <dbReference type="EMBL" id="AHY45865.1"/>
    </source>
</evidence>
<dbReference type="eggNOG" id="COG0819">
    <property type="taxonomic scope" value="Bacteria"/>
</dbReference>
<evidence type="ECO:0000256" key="1">
    <source>
        <dbReference type="ARBA" id="ARBA00004948"/>
    </source>
</evidence>
<organism evidence="3 5">
    <name type="scientific">Rubrobacter radiotolerans</name>
    <name type="common">Arthrobacter radiotolerans</name>
    <dbReference type="NCBI Taxonomy" id="42256"/>
    <lineage>
        <taxon>Bacteria</taxon>
        <taxon>Bacillati</taxon>
        <taxon>Actinomycetota</taxon>
        <taxon>Rubrobacteria</taxon>
        <taxon>Rubrobacterales</taxon>
        <taxon>Rubrobacteraceae</taxon>
        <taxon>Rubrobacter</taxon>
    </lineage>
</organism>
<evidence type="ECO:0000313" key="5">
    <source>
        <dbReference type="Proteomes" id="UP000025229"/>
    </source>
</evidence>
<dbReference type="RefSeq" id="WP_038680585.1">
    <property type="nucleotide sequence ID" value="NZ_CP007514.1"/>
</dbReference>
<dbReference type="InterPro" id="IPR050967">
    <property type="entry name" value="Thiamine_Salvage_TenA"/>
</dbReference>
<dbReference type="CDD" id="cd19368">
    <property type="entry name" value="TenA_C_AtTH2-like"/>
    <property type="match status" value="1"/>
</dbReference>
<evidence type="ECO:0000313" key="4">
    <source>
        <dbReference type="EMBL" id="MDX5893279.1"/>
    </source>
</evidence>
<sequence length="215" mass="23640">MSLSADLWRENRDLARKALEHPFVAGLGSGQLSLVSFRHYVAQDAFFLESFARAYALALSRSPDRAGLGEFAALISGVLEELDLHDAYARRWGVSLAGVEPSDATLAYTDFLLRTAALEDVGLTCAAMTPCMRLYAYLGRELAEREGGGPAPDNPYAEWIETYSDPEFEGLARTLEGLLDRYAPAREPGGRAVNATYRRAMTLEVAFFEAAYRQG</sequence>
<dbReference type="AlphaFoldDB" id="A0A023X1H4"/>
<dbReference type="EMBL" id="CP007514">
    <property type="protein sequence ID" value="AHY45865.1"/>
    <property type="molecule type" value="Genomic_DNA"/>
</dbReference>
<feature type="domain" description="Thiaminase-2/PQQC" evidence="2">
    <location>
        <begin position="11"/>
        <end position="213"/>
    </location>
</feature>
<dbReference type="GO" id="GO:0005829">
    <property type="term" value="C:cytosol"/>
    <property type="evidence" value="ECO:0007669"/>
    <property type="project" value="TreeGrafter"/>
</dbReference>
<gene>
    <name evidence="3" type="ORF">RradSPS_0582</name>
    <name evidence="4" type="ORF">SIL72_04465</name>
</gene>
<dbReference type="STRING" id="42256.RradSPS_0582"/>
<reference evidence="4" key="2">
    <citation type="submission" date="2023-11" db="EMBL/GenBank/DDBJ databases">
        <title>MicrobeMod: A computational toolkit for identifying prokaryotic methylation and restriction-modification with nanopore sequencing.</title>
        <authorList>
            <person name="Crits-Christoph A."/>
            <person name="Kang S.C."/>
            <person name="Lee H."/>
            <person name="Ostrov N."/>
        </authorList>
    </citation>
    <scope>NUCLEOTIDE SEQUENCE</scope>
    <source>
        <strain evidence="4">ATCC 51242</strain>
    </source>
</reference>
<dbReference type="PATRIC" id="fig|42256.3.peg.591"/>
<dbReference type="HOGENOM" id="CLU_077537_3_0_11"/>
<name>A0A023X1H4_RUBRA</name>